<dbReference type="PANTHER" id="PTHR22772">
    <property type="entry name" value="NOVEL ZZ TYPE ZINC FINGER DOMAIN CONTAINING PROTEIN"/>
    <property type="match status" value="1"/>
</dbReference>
<dbReference type="EMBL" id="GBYX01473995">
    <property type="protein sequence ID" value="JAO07665.1"/>
    <property type="molecule type" value="Transcribed_RNA"/>
</dbReference>
<reference evidence="1" key="1">
    <citation type="submission" date="2014-12" db="EMBL/GenBank/DDBJ databases">
        <title>Parallel Evolution in Life History Adaptation Evident in the Tissue-Specific Poeciliopsis prolifica transcriptome.</title>
        <authorList>
            <person name="Jue N.K."/>
            <person name="Foley R.J."/>
            <person name="Obergfell C."/>
            <person name="Reznick D.N."/>
            <person name="O'Neill R.J."/>
            <person name="O'Neill M.J."/>
        </authorList>
    </citation>
    <scope>NUCLEOTIDE SEQUENCE</scope>
</reference>
<sequence length="1434" mass="158118">MGSGAVDSSQWLSVKEETIFLHDGLIRVTDLAELPSEIGVSEQGDTEQEILTFETKNPVELAERLRAVCGNQSNAYARLLEYRLNALRGLWAAQRQLALEEQQDREGTGGADEETLALLKRQGLLQQPEQAPFTSRVALLLVFPLLQSQTRSDPALCGVTAEVLLACLRDCQPLSLSKEPSDCLNGLEGLLCSWLEDEPQESGQAQSKARSQVLHTQRQRENAAAALVALACARGSLKTFIHTVHLLQKQTDLGHLPVSDVLYRLLLLEGGPGSPSCLLGGKHSVSWGFEDMLPTPDNSTGGAESKDTDLGRCLATDGLYLYTTNSSGRGLSKLGSGLHGTLRGFVYCRNEELEPGWVVFSSSRLLHRPSSFDAKPHQLCQVVDPFTLQVCQIVPMPAHHFPVGSSMTTLHLCSDGTYLYWVWSPASLNEKTQKGHSVFMDVFHLSTQTGLCVADILQERVILTRKEGESSKCLNELLLSRMSRFRASHSATLAALTGSAITNTVKEEQSAVNTSCGLPLKTLRKTPMYVCGTYLVMLVSPPGVSGSSATRSLFGGTSSLSSLKILASSLVFNLADGQFSSRADLIDAPGSSLGRGAQVAGLGTCYDALNNLIWTCSSDYIDQWCNPGNQAFHHVCHRLGVSHVIKEPKEETVATGEVINQLLHHVGAMCIHQLNLLAASSNSLPLEALLGKQHPIEARHFGSICDIMEKAMVNGDTCIIRCILVVFQVVFRFFNPQSEQDRESVRRSGLLLWQLLMAPVDQIGTEIQREVCLAISSGLNTLYQGELELNKLLKLVLTEGERNSGLSQLRDVILTNLAEQLQKNRFGSEDDDHYRLNDELLHYVLKTVVRESCLVITKCQTVARDDFQKLLSTVPVVSPCLRYLMAVQNHLLSNTILIRPDESDDSDSSLQGETMKVQELQSSILSLATKILVGCDEVLETLQQVTTALINSDISDRETRLKGLEQVTKATMLGHLLPVLLTSLMHPTLQTLTLADALMPQLVQLVLYTSQTALLLKTQSLLFTEDPLPVGGSFGQGAKACTADDKILDEREEAGFLTGLKIPAPWAAGKTVETMHPVRDNYKFKETVHIPGARCLYLRFDARCSSQYDYDKLVIYAGPNTNSRKVTEYGGNTLGYGSRSVLGTGWPKDLVKVEGDTVTFSFEMRSGREHNTPDKAMWGFACTVRAQESSEDVSGGLPFLADLALGLSVLACSMLRILYNGPEVTREEEACQDLLCSKLLQRCQWQVEANGAISPALTPSPSPLPLTIEEDREFTYPSDVLIPPPGLMPGSYFDLPRIRLPPGIMSRLREVSGRARPQFRPSIKEVIRPDVLEEVIVSCVIKHLSLVDALQSLVNYQYREDHTEEYDLVCKIMAETFKKINAMERQLQSVAELEQKWQNEVEEAQQGKLENNTPFFMTITSLRTKQRNWNYSVP</sequence>
<dbReference type="EMBL" id="GBYX01474001">
    <property type="protein sequence ID" value="JAO07659.1"/>
    <property type="molecule type" value="Transcribed_RNA"/>
</dbReference>
<dbReference type="EMBL" id="GBYX01473981">
    <property type="protein sequence ID" value="JAO07679.1"/>
    <property type="molecule type" value="Transcribed_RNA"/>
</dbReference>
<organism evidence="1">
    <name type="scientific">Poeciliopsis prolifica</name>
    <name type="common">blackstripe livebearer</name>
    <dbReference type="NCBI Taxonomy" id="188132"/>
    <lineage>
        <taxon>Eukaryota</taxon>
        <taxon>Metazoa</taxon>
        <taxon>Chordata</taxon>
        <taxon>Craniata</taxon>
        <taxon>Vertebrata</taxon>
        <taxon>Euteleostomi</taxon>
        <taxon>Actinopterygii</taxon>
        <taxon>Neopterygii</taxon>
        <taxon>Teleostei</taxon>
        <taxon>Neoteleostei</taxon>
        <taxon>Acanthomorphata</taxon>
        <taxon>Ovalentaria</taxon>
        <taxon>Atherinomorphae</taxon>
        <taxon>Cyprinodontiformes</taxon>
        <taxon>Poeciliidae</taxon>
        <taxon>Poeciliinae</taxon>
        <taxon>Poeciliopsis</taxon>
    </lineage>
</organism>
<protein>
    <submittedName>
        <fullName evidence="1">HECD4</fullName>
    </submittedName>
</protein>
<dbReference type="InterPro" id="IPR040099">
    <property type="entry name" value="ZZEF1"/>
</dbReference>
<gene>
    <name evidence="1" type="primary">HECD4</name>
</gene>
<name>A0A0S7EY03_9TELE</name>
<proteinExistence type="predicted"/>
<dbReference type="EMBL" id="GBYX01473994">
    <property type="protein sequence ID" value="JAO07666.1"/>
    <property type="molecule type" value="Transcribed_RNA"/>
</dbReference>
<evidence type="ECO:0000313" key="1">
    <source>
        <dbReference type="EMBL" id="JAO07666.1"/>
    </source>
</evidence>
<accession>A0A0S7EY03</accession>
<dbReference type="PANTHER" id="PTHR22772:SF5">
    <property type="entry name" value="HECT DOMAIN E3 UBIQUITIN PROTEIN LIGASE 4"/>
    <property type="match status" value="1"/>
</dbReference>